<dbReference type="STRING" id="29655.A0A0K9PPV5"/>
<dbReference type="GO" id="GO:0004521">
    <property type="term" value="F:RNA endonuclease activity"/>
    <property type="evidence" value="ECO:0000318"/>
    <property type="project" value="GO_Central"/>
</dbReference>
<reference evidence="8" key="1">
    <citation type="journal article" date="2016" name="Nature">
        <title>The genome of the seagrass Zostera marina reveals angiosperm adaptation to the sea.</title>
        <authorList>
            <person name="Olsen J.L."/>
            <person name="Rouze P."/>
            <person name="Verhelst B."/>
            <person name="Lin Y.-C."/>
            <person name="Bayer T."/>
            <person name="Collen J."/>
            <person name="Dattolo E."/>
            <person name="De Paoli E."/>
            <person name="Dittami S."/>
            <person name="Maumus F."/>
            <person name="Michel G."/>
            <person name="Kersting A."/>
            <person name="Lauritano C."/>
            <person name="Lohaus R."/>
            <person name="Toepel M."/>
            <person name="Tonon T."/>
            <person name="Vanneste K."/>
            <person name="Amirebrahimi M."/>
            <person name="Brakel J."/>
            <person name="Bostroem C."/>
            <person name="Chovatia M."/>
            <person name="Grimwood J."/>
            <person name="Jenkins J.W."/>
            <person name="Jueterbock A."/>
            <person name="Mraz A."/>
            <person name="Stam W.T."/>
            <person name="Tice H."/>
            <person name="Bornberg-Bauer E."/>
            <person name="Green P.J."/>
            <person name="Pearson G.A."/>
            <person name="Procaccini G."/>
            <person name="Duarte C.M."/>
            <person name="Schmutz J."/>
            <person name="Reusch T.B.H."/>
            <person name="Van de Peer Y."/>
        </authorList>
    </citation>
    <scope>NUCLEOTIDE SEQUENCE [LARGE SCALE GENOMIC DNA]</scope>
    <source>
        <strain evidence="8">cv. Finnish</strain>
    </source>
</reference>
<comment type="function">
    <text evidence="3">Probably involved in the RNA silencing pathway. May bind to short RNAs such as microRNAs (miRNAs) or short interfering RNAs (siRNAs), and represses the translation of mRNAs which are complementary to them.</text>
</comment>
<dbReference type="SMART" id="SM01163">
    <property type="entry name" value="DUF1785"/>
    <property type="match status" value="1"/>
</dbReference>
<dbReference type="PROSITE" id="PS50822">
    <property type="entry name" value="PIWI"/>
    <property type="match status" value="1"/>
</dbReference>
<dbReference type="CDD" id="cd02846">
    <property type="entry name" value="PAZ_argonaute_like"/>
    <property type="match status" value="1"/>
</dbReference>
<dbReference type="EMBL" id="LFYR01000692">
    <property type="protein sequence ID" value="KMZ71001.1"/>
    <property type="molecule type" value="Genomic_DNA"/>
</dbReference>
<feature type="region of interest" description="Disordered" evidence="4">
    <location>
        <begin position="1"/>
        <end position="31"/>
    </location>
</feature>
<evidence type="ECO:0000256" key="4">
    <source>
        <dbReference type="SAM" id="MobiDB-lite"/>
    </source>
</evidence>
<dbReference type="SUPFAM" id="SSF101690">
    <property type="entry name" value="PAZ domain"/>
    <property type="match status" value="1"/>
</dbReference>
<dbReference type="InterPro" id="IPR032472">
    <property type="entry name" value="ArgoL2"/>
</dbReference>
<dbReference type="Proteomes" id="UP000036987">
    <property type="component" value="Unassembled WGS sequence"/>
</dbReference>
<organism evidence="7 8">
    <name type="scientific">Zostera marina</name>
    <name type="common">Eelgrass</name>
    <dbReference type="NCBI Taxonomy" id="29655"/>
    <lineage>
        <taxon>Eukaryota</taxon>
        <taxon>Viridiplantae</taxon>
        <taxon>Streptophyta</taxon>
        <taxon>Embryophyta</taxon>
        <taxon>Tracheophyta</taxon>
        <taxon>Spermatophyta</taxon>
        <taxon>Magnoliopsida</taxon>
        <taxon>Liliopsida</taxon>
        <taxon>Zosteraceae</taxon>
        <taxon>Zostera</taxon>
    </lineage>
</organism>
<dbReference type="InterPro" id="IPR003100">
    <property type="entry name" value="PAZ_dom"/>
</dbReference>
<sequence length="906" mass="101543">MSSKDTLPPPPPVVPPDVVPERVPAPKESKPKRVLMARPGLARKGNSIQLLTNHYKVAVGNVDGYFFHYNVVLKYEDDRSVEAKGVGRKVIDKLKQTYDAELGGKDFAYDGEHSLFTIGALPLVNNIFTVVLDDMSSNKSAGNLNTKGGNPGSPSDENDRKRIRRNSQSKTFNVELNFATKIPMQSIKAALQGHDSENSQEAFRVLDIVLRQHSSRQGCLLVRQSFFHNDLKNMTDLGGGVTGCRGFHSSFRTAQNGLSLNIDVSTTMIVRPGPVIDFLLANQNARNPSELDWAKVKRVLKNLRIKTRPNYMEFKIVGLSEMPCNKQMFMLRQKNNDGSFDEIEITVYDYFVNRRNVQLSYSESLPCLNVGKPKRPTYIPIELCELLPLQRYTKALTVFQRSSLVEKSRQKPQERIRVLNDALKKSNYDSDPILRSCGISINNQFTQVDGRVLPAPKLKLGNGEEMFPRNGRWNMNNKKMFEPIKVERWAVVNFSARCDTRRLVQDLIRCGNMKGILIDDPFDIFDESPATRRAPANIRVDNMFDLIKSKLPGIPKFLLCLLPDRKNCEIYGPWKKKNLTDIGIVTQCMCPIKVNDMYLSNLLLKINSKLGGINSLLCIENSSSLPIVSKVPTLILGMDVSHGAPGHSDAPSIAAVVSSRQWPKISRYRATVRSQSSRVEMIDGLFKPNADGSDDDGIMRELLKDFYSSSGKRKPDQIIVFRDGVSESQFNQVLNVELDQMIEACKLLDGNWFPRFTVIVAQKNHHTKFFQTGGCPDNVPPGTIIDNKVCHPRNFDFYMCAHAGMIGTTRPTHYHILYDENNFSADDMQELVHSLSYVYQRSTTAISIVAPVAYAHLAAAQVGTFTKFEDSSESSSSHGELTSAGSVPVTPLPVLHEKVCSSMFFC</sequence>
<comment type="similarity">
    <text evidence="1">Belongs to the argonaute family. Ago subfamily.</text>
</comment>
<dbReference type="Pfam" id="PF02170">
    <property type="entry name" value="PAZ"/>
    <property type="match status" value="1"/>
</dbReference>
<dbReference type="PANTHER" id="PTHR22891">
    <property type="entry name" value="EUKARYOTIC TRANSLATION INITIATION FACTOR 2C"/>
    <property type="match status" value="1"/>
</dbReference>
<dbReference type="InterPro" id="IPR003165">
    <property type="entry name" value="Piwi"/>
</dbReference>
<dbReference type="InterPro" id="IPR036397">
    <property type="entry name" value="RNaseH_sf"/>
</dbReference>
<comment type="caution">
    <text evidence="7">The sequence shown here is derived from an EMBL/GenBank/DDBJ whole genome shotgun (WGS) entry which is preliminary data.</text>
</comment>
<dbReference type="PROSITE" id="PS50821">
    <property type="entry name" value="PAZ"/>
    <property type="match status" value="1"/>
</dbReference>
<dbReference type="Pfam" id="PF16486">
    <property type="entry name" value="ArgoN"/>
    <property type="match status" value="1"/>
</dbReference>
<dbReference type="Gene3D" id="2.170.260.10">
    <property type="entry name" value="paz domain"/>
    <property type="match status" value="1"/>
</dbReference>
<dbReference type="Gene3D" id="3.30.420.10">
    <property type="entry name" value="Ribonuclease H-like superfamily/Ribonuclease H"/>
    <property type="match status" value="1"/>
</dbReference>
<evidence type="ECO:0000256" key="2">
    <source>
        <dbReference type="ARBA" id="ARBA00023158"/>
    </source>
</evidence>
<dbReference type="FunFam" id="3.30.420.10:FF:000091">
    <property type="entry name" value="Protein argonaute 3"/>
    <property type="match status" value="1"/>
</dbReference>
<evidence type="ECO:0000256" key="3">
    <source>
        <dbReference type="ARBA" id="ARBA00056927"/>
    </source>
</evidence>
<gene>
    <name evidence="7" type="ORF">ZOSMA_18G00980</name>
</gene>
<keyword evidence="8" id="KW-1185">Reference proteome</keyword>
<keyword evidence="2" id="KW-0943">RNA-mediated gene silencing</keyword>
<dbReference type="Pfam" id="PF16488">
    <property type="entry name" value="ArgoL2"/>
    <property type="match status" value="1"/>
</dbReference>
<feature type="compositionally biased region" description="Polar residues" evidence="4">
    <location>
        <begin position="139"/>
        <end position="155"/>
    </location>
</feature>
<feature type="domain" description="Piwi" evidence="6">
    <location>
        <begin position="557"/>
        <end position="867"/>
    </location>
</feature>
<evidence type="ECO:0000313" key="8">
    <source>
        <dbReference type="Proteomes" id="UP000036987"/>
    </source>
</evidence>
<dbReference type="AlphaFoldDB" id="A0A0K9PPV5"/>
<evidence type="ECO:0000259" key="5">
    <source>
        <dbReference type="PROSITE" id="PS50821"/>
    </source>
</evidence>
<dbReference type="InterPro" id="IPR036085">
    <property type="entry name" value="PAZ_dom_sf"/>
</dbReference>
<dbReference type="Pfam" id="PF08699">
    <property type="entry name" value="ArgoL1"/>
    <property type="match status" value="1"/>
</dbReference>
<protein>
    <submittedName>
        <fullName evidence="7">Protein argonaute 4B</fullName>
    </submittedName>
</protein>
<dbReference type="InterPro" id="IPR032473">
    <property type="entry name" value="Argonaute_Mid_dom"/>
</dbReference>
<dbReference type="OMA" id="PTNQEYK"/>
<dbReference type="GO" id="GO:0005737">
    <property type="term" value="C:cytoplasm"/>
    <property type="evidence" value="ECO:0000318"/>
    <property type="project" value="GO_Central"/>
</dbReference>
<dbReference type="InterPro" id="IPR014811">
    <property type="entry name" value="ArgoL1"/>
</dbReference>
<dbReference type="FunFam" id="2.170.260.10:FF:000008">
    <property type="entry name" value="Protein argonaute 7"/>
    <property type="match status" value="1"/>
</dbReference>
<dbReference type="SUPFAM" id="SSF53098">
    <property type="entry name" value="Ribonuclease H-like"/>
    <property type="match status" value="1"/>
</dbReference>
<dbReference type="GO" id="GO:0005634">
    <property type="term" value="C:nucleus"/>
    <property type="evidence" value="ECO:0000318"/>
    <property type="project" value="GO_Central"/>
</dbReference>
<dbReference type="Gene3D" id="3.40.50.2300">
    <property type="match status" value="1"/>
</dbReference>
<dbReference type="GO" id="GO:0031047">
    <property type="term" value="P:regulatory ncRNA-mediated gene silencing"/>
    <property type="evidence" value="ECO:0000318"/>
    <property type="project" value="GO_Central"/>
</dbReference>
<dbReference type="InterPro" id="IPR032474">
    <property type="entry name" value="Argonaute_N"/>
</dbReference>
<dbReference type="Pfam" id="PF16487">
    <property type="entry name" value="ArgoMid"/>
    <property type="match status" value="1"/>
</dbReference>
<dbReference type="GO" id="GO:0003723">
    <property type="term" value="F:RNA binding"/>
    <property type="evidence" value="ECO:0000318"/>
    <property type="project" value="GO_Central"/>
</dbReference>
<name>A0A0K9PPV5_ZOSMR</name>
<evidence type="ECO:0000313" key="7">
    <source>
        <dbReference type="EMBL" id="KMZ71001.1"/>
    </source>
</evidence>
<evidence type="ECO:0000259" key="6">
    <source>
        <dbReference type="PROSITE" id="PS50822"/>
    </source>
</evidence>
<feature type="domain" description="PAZ" evidence="5">
    <location>
        <begin position="274"/>
        <end position="388"/>
    </location>
</feature>
<proteinExistence type="inferred from homology"/>
<dbReference type="SMART" id="SM00950">
    <property type="entry name" value="Piwi"/>
    <property type="match status" value="1"/>
</dbReference>
<feature type="compositionally biased region" description="Pro residues" evidence="4">
    <location>
        <begin position="7"/>
        <end position="18"/>
    </location>
</feature>
<dbReference type="InterPro" id="IPR012337">
    <property type="entry name" value="RNaseH-like_sf"/>
</dbReference>
<dbReference type="Pfam" id="PF02171">
    <property type="entry name" value="Piwi"/>
    <property type="match status" value="1"/>
</dbReference>
<dbReference type="CDD" id="cd04657">
    <property type="entry name" value="Piwi_ago-like"/>
    <property type="match status" value="1"/>
</dbReference>
<feature type="region of interest" description="Disordered" evidence="4">
    <location>
        <begin position="139"/>
        <end position="166"/>
    </location>
</feature>
<dbReference type="OrthoDB" id="10252740at2759"/>
<accession>A0A0K9PPV5</accession>
<evidence type="ECO:0000256" key="1">
    <source>
        <dbReference type="ARBA" id="ARBA00008201"/>
    </source>
</evidence>
<dbReference type="InterPro" id="IPR045246">
    <property type="entry name" value="Piwi_ago-like"/>
</dbReference>